<sequence length="246" mass="25098">MPIASRFLAFDTSTEHLSVAVQNGEQLLAHSGAGGAQASTTLLPLIQQLMADAGLKLADLDAIVFGRGPGSFTGLRTACSVAQGLAFGANVPLLPVDTLLAVAEEARHAFGARQVVAVLDARMDQLYAARYDFDAAGPLGDGGEGGDGEPLLLSPEALEVPAGWSLAGNAFSAYGPRLAPATARHEVLPTATAMLRLAPALLAAGRIVPAAQAWPLYVRDKVAQTTEERAAIKAAAAAAVTPPATA</sequence>
<protein>
    <submittedName>
        <fullName evidence="2">Peptidase M22</fullName>
    </submittedName>
</protein>
<accession>A0A0D0MTM7</accession>
<dbReference type="RefSeq" id="WP_042577445.1">
    <property type="nucleotide sequence ID" value="NZ_JXQQ01000008.1"/>
</dbReference>
<dbReference type="EMBL" id="JXQQ01000008">
    <property type="protein sequence ID" value="KIQ35891.1"/>
    <property type="molecule type" value="Genomic_DNA"/>
</dbReference>
<organism evidence="2 3">
    <name type="scientific">Variovorax paradoxus</name>
    <dbReference type="NCBI Taxonomy" id="34073"/>
    <lineage>
        <taxon>Bacteria</taxon>
        <taxon>Pseudomonadati</taxon>
        <taxon>Pseudomonadota</taxon>
        <taxon>Betaproteobacteria</taxon>
        <taxon>Burkholderiales</taxon>
        <taxon>Comamonadaceae</taxon>
        <taxon>Variovorax</taxon>
    </lineage>
</organism>
<dbReference type="PANTHER" id="PTHR11735:SF11">
    <property type="entry name" value="TRNA THREONYLCARBAMOYLADENOSINE BIOSYNTHESIS PROTEIN TSAB"/>
    <property type="match status" value="1"/>
</dbReference>
<comment type="caution">
    <text evidence="2">The sequence shown here is derived from an EMBL/GenBank/DDBJ whole genome shotgun (WGS) entry which is preliminary data.</text>
</comment>
<evidence type="ECO:0000313" key="2">
    <source>
        <dbReference type="EMBL" id="KIQ35891.1"/>
    </source>
</evidence>
<dbReference type="Gene3D" id="3.30.420.40">
    <property type="match status" value="2"/>
</dbReference>
<evidence type="ECO:0000259" key="1">
    <source>
        <dbReference type="Pfam" id="PF00814"/>
    </source>
</evidence>
<proteinExistence type="predicted"/>
<name>A0A0D0MTM7_VARPD</name>
<gene>
    <name evidence="2" type="ORF">RT97_03765</name>
</gene>
<dbReference type="GO" id="GO:0002949">
    <property type="term" value="P:tRNA threonylcarbamoyladenosine modification"/>
    <property type="evidence" value="ECO:0007669"/>
    <property type="project" value="InterPro"/>
</dbReference>
<feature type="domain" description="Gcp-like" evidence="1">
    <location>
        <begin position="39"/>
        <end position="132"/>
    </location>
</feature>
<evidence type="ECO:0000313" key="3">
    <source>
        <dbReference type="Proteomes" id="UP000032067"/>
    </source>
</evidence>
<dbReference type="AlphaFoldDB" id="A0A0D0MTM7"/>
<dbReference type="Pfam" id="PF00814">
    <property type="entry name" value="TsaD"/>
    <property type="match status" value="1"/>
</dbReference>
<dbReference type="PANTHER" id="PTHR11735">
    <property type="entry name" value="TRNA N6-ADENOSINE THREONYLCARBAMOYLTRANSFERASE"/>
    <property type="match status" value="1"/>
</dbReference>
<dbReference type="Proteomes" id="UP000032067">
    <property type="component" value="Unassembled WGS sequence"/>
</dbReference>
<dbReference type="InterPro" id="IPR022496">
    <property type="entry name" value="T6A_TsaB"/>
</dbReference>
<dbReference type="GO" id="GO:0005829">
    <property type="term" value="C:cytosol"/>
    <property type="evidence" value="ECO:0007669"/>
    <property type="project" value="TreeGrafter"/>
</dbReference>
<dbReference type="InterPro" id="IPR000905">
    <property type="entry name" value="Gcp-like_dom"/>
</dbReference>
<dbReference type="InterPro" id="IPR043129">
    <property type="entry name" value="ATPase_NBD"/>
</dbReference>
<reference evidence="2 3" key="1">
    <citation type="submission" date="2014-12" db="EMBL/GenBank/DDBJ databases">
        <title>16Stimator: statistical estimation of ribosomal gene copy numbers from draft genome assemblies.</title>
        <authorList>
            <person name="Perisin M.A."/>
            <person name="Vetter M."/>
            <person name="Gilbert J.A."/>
            <person name="Bergelson J."/>
        </authorList>
    </citation>
    <scope>NUCLEOTIDE SEQUENCE [LARGE SCALE GENOMIC DNA]</scope>
    <source>
        <strain evidence="2 3">MEDvA23</strain>
    </source>
</reference>
<dbReference type="NCBIfam" id="TIGR03725">
    <property type="entry name" value="T6A_YeaZ"/>
    <property type="match status" value="1"/>
</dbReference>
<dbReference type="CDD" id="cd24032">
    <property type="entry name" value="ASKHA_NBD_TsaB"/>
    <property type="match status" value="1"/>
</dbReference>
<dbReference type="SUPFAM" id="SSF53067">
    <property type="entry name" value="Actin-like ATPase domain"/>
    <property type="match status" value="2"/>
</dbReference>
<dbReference type="OrthoDB" id="9809995at2"/>